<organism evidence="1 2">
    <name type="scientific">Megasphaera elsdenii</name>
    <dbReference type="NCBI Taxonomy" id="907"/>
    <lineage>
        <taxon>Bacteria</taxon>
        <taxon>Bacillati</taxon>
        <taxon>Bacillota</taxon>
        <taxon>Negativicutes</taxon>
        <taxon>Veillonellales</taxon>
        <taxon>Veillonellaceae</taxon>
        <taxon>Megasphaera</taxon>
    </lineage>
</organism>
<dbReference type="AlphaFoldDB" id="A0A1M6NEL7"/>
<proteinExistence type="predicted"/>
<accession>A0A1M6NEL7</accession>
<dbReference type="RefSeq" id="WP_014015129.1">
    <property type="nucleotide sequence ID" value="NZ_AP031433.1"/>
</dbReference>
<gene>
    <name evidence="1" type="ORF">HG933_07640</name>
</gene>
<dbReference type="GeneID" id="97492950"/>
<sequence length="51" mass="5936">MIIRDDSAKSGDKHEQDKARSNGEELHIDLGRDLTEDEQKIFEKLREGLHM</sequence>
<comment type="caution">
    <text evidence="1">The sequence shown here is derived from an EMBL/GenBank/DDBJ whole genome shotgun (WGS) entry which is preliminary data.</text>
</comment>
<dbReference type="Proteomes" id="UP000536773">
    <property type="component" value="Unassembled WGS sequence"/>
</dbReference>
<evidence type="ECO:0000313" key="1">
    <source>
        <dbReference type="EMBL" id="NMK39253.1"/>
    </source>
</evidence>
<reference evidence="1 2" key="1">
    <citation type="submission" date="2020-04" db="EMBL/GenBank/DDBJ databases">
        <authorList>
            <person name="Hitch T.C.A."/>
            <person name="Wylensek D."/>
            <person name="Clavel T."/>
        </authorList>
    </citation>
    <scope>NUCLEOTIDE SEQUENCE [LARGE SCALE GENOMIC DNA]</scope>
    <source>
        <strain evidence="1 2">WCA-386-APC-2A</strain>
    </source>
</reference>
<dbReference type="EMBL" id="JABBJH010000009">
    <property type="protein sequence ID" value="NMK39253.1"/>
    <property type="molecule type" value="Genomic_DNA"/>
</dbReference>
<name>A0A1M6NEL7_MEGEL</name>
<protein>
    <submittedName>
        <fullName evidence="1">Uncharacterized protein</fullName>
    </submittedName>
</protein>
<evidence type="ECO:0000313" key="2">
    <source>
        <dbReference type="Proteomes" id="UP000536773"/>
    </source>
</evidence>